<dbReference type="PANTHER" id="PTHR46553">
    <property type="entry name" value="ADENINE NUCLEOTIDE ALPHA HYDROLASES-LIKE SUPERFAMILY PROTEIN"/>
    <property type="match status" value="1"/>
</dbReference>
<dbReference type="InterPro" id="IPR014729">
    <property type="entry name" value="Rossmann-like_a/b/a_fold"/>
</dbReference>
<dbReference type="Proteomes" id="UP000741013">
    <property type="component" value="Unassembled WGS sequence"/>
</dbReference>
<sequence>MKKLPLPESGEILVGVDGSAVSGAALRWAVDEGARSGRDVRALHAWTHDPLHGPQTSPPVSVHDARVAQRQGLEKLVHALVGSDLAATIRFEVARDTPANALVRASHSAAMLVLGSHGYGKLLQLMLGSVSSQCVREAACPVVIIPARTVPEDDGDHTEALAGTYLPGPLL</sequence>
<dbReference type="PANTHER" id="PTHR46553:SF3">
    <property type="entry name" value="ADENINE NUCLEOTIDE ALPHA HYDROLASES-LIKE SUPERFAMILY PROTEIN"/>
    <property type="match status" value="1"/>
</dbReference>
<evidence type="ECO:0000256" key="1">
    <source>
        <dbReference type="ARBA" id="ARBA00008791"/>
    </source>
</evidence>
<dbReference type="SUPFAM" id="SSF52402">
    <property type="entry name" value="Adenine nucleotide alpha hydrolases-like"/>
    <property type="match status" value="1"/>
</dbReference>
<comment type="similarity">
    <text evidence="1">Belongs to the universal stress protein A family.</text>
</comment>
<gene>
    <name evidence="3" type="ORF">JOM49_005227</name>
</gene>
<comment type="caution">
    <text evidence="3">The sequence shown here is derived from an EMBL/GenBank/DDBJ whole genome shotgun (WGS) entry which is preliminary data.</text>
</comment>
<dbReference type="Gene3D" id="3.40.50.620">
    <property type="entry name" value="HUPs"/>
    <property type="match status" value="1"/>
</dbReference>
<organism evidence="3 4">
    <name type="scientific">Amycolatopsis magusensis</name>
    <dbReference type="NCBI Taxonomy" id="882444"/>
    <lineage>
        <taxon>Bacteria</taxon>
        <taxon>Bacillati</taxon>
        <taxon>Actinomycetota</taxon>
        <taxon>Actinomycetes</taxon>
        <taxon>Pseudonocardiales</taxon>
        <taxon>Pseudonocardiaceae</taxon>
        <taxon>Amycolatopsis</taxon>
    </lineage>
</organism>
<proteinExistence type="inferred from homology"/>
<feature type="domain" description="UspA" evidence="2">
    <location>
        <begin position="12"/>
        <end position="146"/>
    </location>
</feature>
<evidence type="ECO:0000313" key="4">
    <source>
        <dbReference type="Proteomes" id="UP000741013"/>
    </source>
</evidence>
<name>A0ABS4PYR5_9PSEU</name>
<dbReference type="PRINTS" id="PR01438">
    <property type="entry name" value="UNVRSLSTRESS"/>
</dbReference>
<evidence type="ECO:0000313" key="3">
    <source>
        <dbReference type="EMBL" id="MBP2183701.1"/>
    </source>
</evidence>
<dbReference type="InterPro" id="IPR006015">
    <property type="entry name" value="Universal_stress_UspA"/>
</dbReference>
<dbReference type="InterPro" id="IPR006016">
    <property type="entry name" value="UspA"/>
</dbReference>
<dbReference type="RefSeq" id="WP_209666836.1">
    <property type="nucleotide sequence ID" value="NZ_JAGGMS010000001.1"/>
</dbReference>
<evidence type="ECO:0000259" key="2">
    <source>
        <dbReference type="Pfam" id="PF00582"/>
    </source>
</evidence>
<dbReference type="EMBL" id="JAGGMS010000001">
    <property type="protein sequence ID" value="MBP2183701.1"/>
    <property type="molecule type" value="Genomic_DNA"/>
</dbReference>
<keyword evidence="4" id="KW-1185">Reference proteome</keyword>
<dbReference type="CDD" id="cd23659">
    <property type="entry name" value="USP_At3g01520-like"/>
    <property type="match status" value="1"/>
</dbReference>
<accession>A0ABS4PYR5</accession>
<reference evidence="3 4" key="1">
    <citation type="submission" date="2021-03" db="EMBL/GenBank/DDBJ databases">
        <title>Sequencing the genomes of 1000 actinobacteria strains.</title>
        <authorList>
            <person name="Klenk H.-P."/>
        </authorList>
    </citation>
    <scope>NUCLEOTIDE SEQUENCE [LARGE SCALE GENOMIC DNA]</scope>
    <source>
        <strain evidence="3 4">DSM 45510</strain>
    </source>
</reference>
<dbReference type="Pfam" id="PF00582">
    <property type="entry name" value="Usp"/>
    <property type="match status" value="1"/>
</dbReference>
<protein>
    <submittedName>
        <fullName evidence="3">Nucleotide-binding universal stress UspA family protein</fullName>
    </submittedName>
</protein>